<sequence length="333" mass="35801">MVKVGVNGFGHIGRLVTRAAFNSGKVDIVAINDPFIDLNCMVYMFQYDSTHGKFKGTVKDEHGKLVINGKTPTIFQERDPTNIKWGVAGAEYVVESTGVFHTLEKTGAPLKGGAKRVIISAPSADAPMFVMGANDEKYDESLKIVSNASCTTNCLAPLAKVIHDSFGIVEGLMTTVHAITAIQKTVHGPSGKLWRDGRGAAQNTIPASTGAAKAVGKVVPELNGKLTGMAFRVPTPNVSAVDLTCRPEKAAKYDEIKKVVKQSSECPLKGILDYTEDQGVSCDVNSDTHSSTFDAGAGVVLDNHFVKLISWYDNEFGYSNRVVDFMVHMASKE</sequence>
<feature type="binding site" evidence="23">
    <location>
        <begin position="149"/>
        <end position="151"/>
    </location>
    <ligand>
        <name>D-glyceraldehyde 3-phosphate</name>
        <dbReference type="ChEBI" id="CHEBI:59776"/>
    </ligand>
</feature>
<evidence type="ECO:0000256" key="1">
    <source>
        <dbReference type="ARBA" id="ARBA00004123"/>
    </source>
</evidence>
<evidence type="ECO:0000256" key="13">
    <source>
        <dbReference type="ARBA" id="ARBA00022845"/>
    </source>
</evidence>
<keyword evidence="8" id="KW-0963">Cytoplasm</keyword>
<dbReference type="GO" id="GO:0005634">
    <property type="term" value="C:nucleus"/>
    <property type="evidence" value="ECO:0007669"/>
    <property type="project" value="UniProtKB-SubCell"/>
</dbReference>
<dbReference type="GO" id="GO:0006417">
    <property type="term" value="P:regulation of translation"/>
    <property type="evidence" value="ECO:0007669"/>
    <property type="project" value="UniProtKB-KW"/>
</dbReference>
<dbReference type="SUPFAM" id="SSF55347">
    <property type="entry name" value="Glyceraldehyde-3-phosphate dehydrogenase-like, C-terminal domain"/>
    <property type="match status" value="1"/>
</dbReference>
<evidence type="ECO:0000256" key="27">
    <source>
        <dbReference type="RuleBase" id="RU361160"/>
    </source>
</evidence>
<dbReference type="Pfam" id="PF00044">
    <property type="entry name" value="Gp_dh_N"/>
    <property type="match status" value="1"/>
</dbReference>
<dbReference type="InterPro" id="IPR006424">
    <property type="entry name" value="Glyceraldehyde-3-P_DH_1"/>
</dbReference>
<dbReference type="SUPFAM" id="SSF51735">
    <property type="entry name" value="NAD(P)-binding Rossmann-fold domains"/>
    <property type="match status" value="1"/>
</dbReference>
<evidence type="ECO:0000256" key="16">
    <source>
        <dbReference type="ARBA" id="ARBA00023152"/>
    </source>
</evidence>
<dbReference type="Pfam" id="PF02800">
    <property type="entry name" value="Gp_dh_C"/>
    <property type="match status" value="1"/>
</dbReference>
<feature type="domain" description="Glyceraldehyde 3-phosphate dehydrogenase NAD(P) binding" evidence="28">
    <location>
        <begin position="2"/>
        <end position="150"/>
    </location>
</feature>
<dbReference type="PIRSF" id="PIRSF000149">
    <property type="entry name" value="GAP_DH"/>
    <property type="match status" value="1"/>
</dbReference>
<evidence type="ECO:0000256" key="9">
    <source>
        <dbReference type="ARBA" id="ARBA00022679"/>
    </source>
</evidence>
<evidence type="ECO:0000256" key="22">
    <source>
        <dbReference type="PIRSR" id="PIRSR000149-1"/>
    </source>
</evidence>
<evidence type="ECO:0000256" key="2">
    <source>
        <dbReference type="ARBA" id="ARBA00004245"/>
    </source>
</evidence>
<dbReference type="PANTHER" id="PTHR10836:SF111">
    <property type="entry name" value="GLYCERALDEHYDE-3-PHOSPHATE DEHYDROGENASE"/>
    <property type="match status" value="1"/>
</dbReference>
<feature type="binding site" evidence="24">
    <location>
        <position position="314"/>
    </location>
    <ligand>
        <name>NAD(+)</name>
        <dbReference type="ChEBI" id="CHEBI:57540"/>
    </ligand>
</feature>
<dbReference type="InterPro" id="IPR020831">
    <property type="entry name" value="GlycerAld/Erythrose_P_DH"/>
</dbReference>
<dbReference type="SMART" id="SM00846">
    <property type="entry name" value="Gp_dh_N"/>
    <property type="match status" value="1"/>
</dbReference>
<dbReference type="GO" id="GO:0006915">
    <property type="term" value="P:apoptotic process"/>
    <property type="evidence" value="ECO:0007669"/>
    <property type="project" value="UniProtKB-KW"/>
</dbReference>
<dbReference type="UniPathway" id="UPA00109">
    <property type="reaction ID" value="UER00184"/>
</dbReference>
<keyword evidence="14 27" id="KW-0560">Oxidoreductase</keyword>
<dbReference type="GO" id="GO:0005829">
    <property type="term" value="C:cytosol"/>
    <property type="evidence" value="ECO:0007669"/>
    <property type="project" value="UniProtKB-SubCell"/>
</dbReference>
<evidence type="ECO:0000256" key="25">
    <source>
        <dbReference type="PIRSR" id="PIRSR000149-4"/>
    </source>
</evidence>
<feature type="binding site" evidence="23">
    <location>
        <begin position="209"/>
        <end position="210"/>
    </location>
    <ligand>
        <name>D-glyceraldehyde 3-phosphate</name>
        <dbReference type="ChEBI" id="CHEBI:59776"/>
    </ligand>
</feature>
<evidence type="ECO:0000259" key="28">
    <source>
        <dbReference type="SMART" id="SM00846"/>
    </source>
</evidence>
<evidence type="ECO:0000256" key="4">
    <source>
        <dbReference type="ARBA" id="ARBA00004869"/>
    </source>
</evidence>
<keyword evidence="17" id="KW-0206">Cytoskeleton</keyword>
<evidence type="ECO:0000256" key="23">
    <source>
        <dbReference type="PIRSR" id="PIRSR000149-2"/>
    </source>
</evidence>
<dbReference type="Gene3D" id="3.40.50.720">
    <property type="entry name" value="NAD(P)-binding Rossmann-like Domain"/>
    <property type="match status" value="1"/>
</dbReference>
<dbReference type="InterPro" id="IPR020830">
    <property type="entry name" value="GlycerAld_3-P_DH_AS"/>
</dbReference>
<dbReference type="GO" id="GO:0006006">
    <property type="term" value="P:glucose metabolic process"/>
    <property type="evidence" value="ECO:0007669"/>
    <property type="project" value="InterPro"/>
</dbReference>
<comment type="pathway">
    <text evidence="4 27">Carbohydrate degradation; glycolysis; pyruvate from D-glyceraldehyde 3-phosphate: step 1/5.</text>
</comment>
<keyword evidence="11" id="KW-0013">ADP-ribosylation</keyword>
<feature type="binding site" evidence="24">
    <location>
        <position position="120"/>
    </location>
    <ligand>
        <name>NAD(+)</name>
        <dbReference type="ChEBI" id="CHEBI:57540"/>
    </ligand>
</feature>
<keyword evidence="12" id="KW-0702">S-nitrosylation</keyword>
<evidence type="ECO:0000256" key="15">
    <source>
        <dbReference type="ARBA" id="ARBA00023027"/>
    </source>
</evidence>
<gene>
    <name evidence="30" type="primary">LOC109373282</name>
</gene>
<feature type="binding site" evidence="23">
    <location>
        <position position="180"/>
    </location>
    <ligand>
        <name>D-glyceraldehyde 3-phosphate</name>
        <dbReference type="ChEBI" id="CHEBI:59776"/>
    </ligand>
</feature>
<dbReference type="InterPro" id="IPR020828">
    <property type="entry name" value="GlycerAld_3-P_DH_NAD(P)-bd"/>
</dbReference>
<evidence type="ECO:0000256" key="3">
    <source>
        <dbReference type="ARBA" id="ARBA00004514"/>
    </source>
</evidence>
<dbReference type="InterPro" id="IPR036291">
    <property type="entry name" value="NAD(P)-bd_dom_sf"/>
</dbReference>
<feature type="site" description="Activates thiol group during catalysis" evidence="25">
    <location>
        <position position="177"/>
    </location>
</feature>
<dbReference type="NCBIfam" id="TIGR01534">
    <property type="entry name" value="GAPDH-I"/>
    <property type="match status" value="1"/>
</dbReference>
<evidence type="ECO:0000256" key="11">
    <source>
        <dbReference type="ARBA" id="ARBA00022765"/>
    </source>
</evidence>
<dbReference type="GO" id="GO:0004365">
    <property type="term" value="F:glyceraldehyde-3-phosphate dehydrogenase (NAD+) (phosphorylating) activity"/>
    <property type="evidence" value="ECO:0007669"/>
    <property type="project" value="UniProtKB-UniRule"/>
</dbReference>
<dbReference type="Gene3D" id="3.30.360.10">
    <property type="entry name" value="Dihydrodipicolinate Reductase, domain 2"/>
    <property type="match status" value="1"/>
</dbReference>
<comment type="subcellular location">
    <subcellularLocation>
        <location evidence="2">Cytoplasm</location>
        <location evidence="2">Cytoskeleton</location>
    </subcellularLocation>
    <subcellularLocation>
        <location evidence="3">Cytoplasm</location>
        <location evidence="3">Cytosol</location>
    </subcellularLocation>
    <subcellularLocation>
        <location evidence="1">Nucleus</location>
    </subcellularLocation>
</comment>
<dbReference type="RefSeq" id="XP_019482565.1">
    <property type="nucleotide sequence ID" value="XM_019627020.1"/>
</dbReference>
<evidence type="ECO:0000256" key="8">
    <source>
        <dbReference type="ARBA" id="ARBA00022490"/>
    </source>
</evidence>
<evidence type="ECO:0000256" key="21">
    <source>
        <dbReference type="ARBA" id="ARBA00048005"/>
    </source>
</evidence>
<protein>
    <recommendedName>
        <fullName evidence="7 27">Glyceraldehyde-3-phosphate dehydrogenase</fullName>
        <ecNumber evidence="6 27">1.2.1.12</ecNumber>
    </recommendedName>
</protein>
<evidence type="ECO:0000256" key="12">
    <source>
        <dbReference type="ARBA" id="ARBA00022799"/>
    </source>
</evidence>
<dbReference type="EC" id="1.2.1.12" evidence="6 27"/>
<dbReference type="PRINTS" id="PR00078">
    <property type="entry name" value="G3PDHDRGNASE"/>
</dbReference>
<dbReference type="CDD" id="cd05214">
    <property type="entry name" value="GAPDH_I_N"/>
    <property type="match status" value="1"/>
</dbReference>
<evidence type="ECO:0000256" key="7">
    <source>
        <dbReference type="ARBA" id="ARBA00021022"/>
    </source>
</evidence>
<evidence type="ECO:0000256" key="26">
    <source>
        <dbReference type="RuleBase" id="RU000397"/>
    </source>
</evidence>
<feature type="binding site" evidence="23">
    <location>
        <position position="232"/>
    </location>
    <ligand>
        <name>D-glyceraldehyde 3-phosphate</name>
        <dbReference type="ChEBI" id="CHEBI:59776"/>
    </ligand>
</feature>
<evidence type="ECO:0000256" key="10">
    <source>
        <dbReference type="ARBA" id="ARBA00022703"/>
    </source>
</evidence>
<accession>A0A8B7Q175</accession>
<comment type="subunit">
    <text evidence="19">Homotetramer. Interacts with TPPP; the interaction is direct. Interacts (when S-nitrosylated) with SIAH1; leading to nuclear translocation. Interacts with RILPL1/GOSPEL, leading to prevent the interaction between GAPDH and SIAH1 and prevent nuclear translocation. Interacts with CHP1; the interaction increases the binding of CHP1 with microtubules. Associates with microtubules. Interacts with EIF1AD, USP25, PRKCI and WARS1. Interacts with phosphorylated RPL13A; inhibited by oxidatively-modified low-densitity lipoprotein (LDL(ox)). Component of the GAIT complex. Interacts with FKBP6; leading to inhibit GAPDH catalytic activity. Interacts with TRAF2, promoting TRAF2 ubiquitination. Interacts with TRAF3, promoting TRAF3 ubiquitination.</text>
</comment>
<dbReference type="FunFam" id="3.40.50.720:FF:001161">
    <property type="entry name" value="Glyceraldehyde-3-phosphate dehydrogenase"/>
    <property type="match status" value="1"/>
</dbReference>
<dbReference type="PANTHER" id="PTHR10836">
    <property type="entry name" value="GLYCERALDEHYDE 3-PHOSPHATE DEHYDROGENASE"/>
    <property type="match status" value="1"/>
</dbReference>
<evidence type="ECO:0000256" key="24">
    <source>
        <dbReference type="PIRSR" id="PIRSR000149-3"/>
    </source>
</evidence>
<dbReference type="CDD" id="cd18126">
    <property type="entry name" value="GAPDH_I_C"/>
    <property type="match status" value="1"/>
</dbReference>
<dbReference type="InterPro" id="IPR020829">
    <property type="entry name" value="GlycerAld_3-P_DH_cat"/>
</dbReference>
<evidence type="ECO:0000313" key="29">
    <source>
        <dbReference type="Proteomes" id="UP000694851"/>
    </source>
</evidence>
<evidence type="ECO:0000256" key="14">
    <source>
        <dbReference type="ARBA" id="ARBA00023002"/>
    </source>
</evidence>
<evidence type="ECO:0000256" key="20">
    <source>
        <dbReference type="ARBA" id="ARBA00047698"/>
    </source>
</evidence>
<keyword evidence="16 27" id="KW-0324">Glycolysis</keyword>
<dbReference type="Proteomes" id="UP000694851">
    <property type="component" value="Unplaced"/>
</dbReference>
<dbReference type="PROSITE" id="PS00071">
    <property type="entry name" value="GAPDH"/>
    <property type="match status" value="1"/>
</dbReference>
<dbReference type="GO" id="GO:0016740">
    <property type="term" value="F:transferase activity"/>
    <property type="evidence" value="ECO:0007669"/>
    <property type="project" value="UniProtKB-KW"/>
</dbReference>
<proteinExistence type="inferred from homology"/>
<feature type="binding site" evidence="24">
    <location>
        <position position="33"/>
    </location>
    <ligand>
        <name>NAD(+)</name>
        <dbReference type="ChEBI" id="CHEBI:57540"/>
    </ligand>
</feature>
<dbReference type="GO" id="GO:0051287">
    <property type="term" value="F:NAD binding"/>
    <property type="evidence" value="ECO:0007669"/>
    <property type="project" value="UniProtKB-UniRule"/>
</dbReference>
<keyword evidence="10" id="KW-0053">Apoptosis</keyword>
<feature type="active site" description="Nucleophile" evidence="22">
    <location>
        <position position="150"/>
    </location>
</feature>
<keyword evidence="24" id="KW-0547">Nucleotide-binding</keyword>
<evidence type="ECO:0000313" key="30">
    <source>
        <dbReference type="RefSeq" id="XP_019482565.1"/>
    </source>
</evidence>
<evidence type="ECO:0000256" key="5">
    <source>
        <dbReference type="ARBA" id="ARBA00007406"/>
    </source>
</evidence>
<name>A0A8B7Q175_HIPAR</name>
<dbReference type="OrthoDB" id="1152826at2759"/>
<reference evidence="30" key="1">
    <citation type="submission" date="2025-08" db="UniProtKB">
        <authorList>
            <consortium name="RefSeq"/>
        </authorList>
    </citation>
    <scope>IDENTIFICATION</scope>
    <source>
        <tissue evidence="30">Muscle</tissue>
    </source>
</reference>
<evidence type="ECO:0000256" key="6">
    <source>
        <dbReference type="ARBA" id="ARBA00013119"/>
    </source>
</evidence>
<comment type="catalytic activity">
    <reaction evidence="20 27">
        <text>D-glyceraldehyde 3-phosphate + phosphate + NAD(+) = (2R)-3-phospho-glyceroyl phosphate + NADH + H(+)</text>
        <dbReference type="Rhea" id="RHEA:10300"/>
        <dbReference type="ChEBI" id="CHEBI:15378"/>
        <dbReference type="ChEBI" id="CHEBI:43474"/>
        <dbReference type="ChEBI" id="CHEBI:57540"/>
        <dbReference type="ChEBI" id="CHEBI:57604"/>
        <dbReference type="ChEBI" id="CHEBI:57945"/>
        <dbReference type="ChEBI" id="CHEBI:59776"/>
        <dbReference type="EC" id="1.2.1.12"/>
    </reaction>
</comment>
<evidence type="ECO:0000256" key="17">
    <source>
        <dbReference type="ARBA" id="ARBA00023212"/>
    </source>
</evidence>
<feature type="binding site" evidence="24">
    <location>
        <position position="78"/>
    </location>
    <ligand>
        <name>NAD(+)</name>
        <dbReference type="ChEBI" id="CHEBI:57540"/>
    </ligand>
</feature>
<keyword evidence="15 24" id="KW-0520">NAD</keyword>
<organism evidence="29 30">
    <name type="scientific">Hipposideros armiger</name>
    <name type="common">Great Himalayan leaf-nosed bat</name>
    <dbReference type="NCBI Taxonomy" id="186990"/>
    <lineage>
        <taxon>Eukaryota</taxon>
        <taxon>Metazoa</taxon>
        <taxon>Chordata</taxon>
        <taxon>Craniata</taxon>
        <taxon>Vertebrata</taxon>
        <taxon>Euteleostomi</taxon>
        <taxon>Mammalia</taxon>
        <taxon>Eutheria</taxon>
        <taxon>Laurasiatheria</taxon>
        <taxon>Chiroptera</taxon>
        <taxon>Yinpterochiroptera</taxon>
        <taxon>Rhinolophoidea</taxon>
        <taxon>Hipposideridae</taxon>
        <taxon>Hipposideros</taxon>
    </lineage>
</organism>
<comment type="catalytic activity">
    <reaction evidence="21">
        <text>S-nitroso-L-cysteinyl-[GAPDH] + L-cysteinyl-[protein] = L-cysteinyl-[GAPDH] + S-nitroso-L-cysteinyl-[protein]</text>
        <dbReference type="Rhea" id="RHEA:66684"/>
        <dbReference type="Rhea" id="RHEA-COMP:10131"/>
        <dbReference type="Rhea" id="RHEA-COMP:17089"/>
        <dbReference type="Rhea" id="RHEA-COMP:17090"/>
        <dbReference type="Rhea" id="RHEA-COMP:17091"/>
        <dbReference type="ChEBI" id="CHEBI:29950"/>
        <dbReference type="ChEBI" id="CHEBI:149494"/>
    </reaction>
    <physiologicalReaction direction="left-to-right" evidence="21">
        <dbReference type="Rhea" id="RHEA:66685"/>
    </physiologicalReaction>
</comment>
<keyword evidence="9" id="KW-0808">Transferase</keyword>
<dbReference type="GO" id="GO:0050661">
    <property type="term" value="F:NADP binding"/>
    <property type="evidence" value="ECO:0007669"/>
    <property type="project" value="InterPro"/>
</dbReference>
<evidence type="ECO:0000256" key="19">
    <source>
        <dbReference type="ARBA" id="ARBA00046997"/>
    </source>
</evidence>
<dbReference type="FunFam" id="3.30.360.10:FF:000001">
    <property type="entry name" value="Glyceraldehyde-3-phosphate dehydrogenase"/>
    <property type="match status" value="1"/>
</dbReference>
<keyword evidence="18" id="KW-0539">Nucleus</keyword>
<comment type="similarity">
    <text evidence="5 26">Belongs to the glyceraldehyde-3-phosphate dehydrogenase family.</text>
</comment>
<keyword evidence="13" id="KW-0810">Translation regulation</keyword>
<dbReference type="GeneID" id="109373282"/>
<dbReference type="AlphaFoldDB" id="A0A8B7Q175"/>
<evidence type="ECO:0000256" key="18">
    <source>
        <dbReference type="ARBA" id="ARBA00023242"/>
    </source>
</evidence>
<dbReference type="KEGG" id="hai:109373282"/>
<keyword evidence="29" id="KW-1185">Reference proteome</keyword>
<dbReference type="GO" id="GO:0006096">
    <property type="term" value="P:glycolytic process"/>
    <property type="evidence" value="ECO:0007669"/>
    <property type="project" value="UniProtKB-UniPathway"/>
</dbReference>
<dbReference type="GO" id="GO:0005856">
    <property type="term" value="C:cytoskeleton"/>
    <property type="evidence" value="ECO:0007669"/>
    <property type="project" value="UniProtKB-SubCell"/>
</dbReference>